<dbReference type="InterPro" id="IPR040079">
    <property type="entry name" value="Glutathione_S-Trfase"/>
</dbReference>
<dbReference type="Gene3D" id="1.20.1050.10">
    <property type="match status" value="1"/>
</dbReference>
<dbReference type="Pfam" id="PF13410">
    <property type="entry name" value="GST_C_2"/>
    <property type="match status" value="1"/>
</dbReference>
<dbReference type="PANTHER" id="PTHR44051">
    <property type="entry name" value="GLUTATHIONE S-TRANSFERASE-RELATED"/>
    <property type="match status" value="1"/>
</dbReference>
<dbReference type="PANTHER" id="PTHR44051:SF8">
    <property type="entry name" value="GLUTATHIONE S-TRANSFERASE GSTA"/>
    <property type="match status" value="1"/>
</dbReference>
<protein>
    <submittedName>
        <fullName evidence="3">Glutathione S-transferase family protein</fullName>
    </submittedName>
</protein>
<dbReference type="SFLD" id="SFLDG00358">
    <property type="entry name" value="Main_(cytGST)"/>
    <property type="match status" value="1"/>
</dbReference>
<dbReference type="AlphaFoldDB" id="A0A975EPQ5"/>
<dbReference type="InterPro" id="IPR036249">
    <property type="entry name" value="Thioredoxin-like_sf"/>
</dbReference>
<dbReference type="PROSITE" id="PS50404">
    <property type="entry name" value="GST_NTER"/>
    <property type="match status" value="1"/>
</dbReference>
<gene>
    <name evidence="3" type="ORF">HZ995_15610</name>
</gene>
<dbReference type="InterPro" id="IPR036282">
    <property type="entry name" value="Glutathione-S-Trfase_C_sf"/>
</dbReference>
<evidence type="ECO:0000259" key="1">
    <source>
        <dbReference type="PROSITE" id="PS50404"/>
    </source>
</evidence>
<evidence type="ECO:0000313" key="4">
    <source>
        <dbReference type="Proteomes" id="UP000665026"/>
    </source>
</evidence>
<dbReference type="InterPro" id="IPR010987">
    <property type="entry name" value="Glutathione-S-Trfase_C-like"/>
</dbReference>
<dbReference type="InterPro" id="IPR004045">
    <property type="entry name" value="Glutathione_S-Trfase_N"/>
</dbReference>
<feature type="domain" description="GST N-terminal" evidence="1">
    <location>
        <begin position="1"/>
        <end position="80"/>
    </location>
</feature>
<dbReference type="CDD" id="cd03046">
    <property type="entry name" value="GST_N_GTT1_like"/>
    <property type="match status" value="1"/>
</dbReference>
<reference evidence="3" key="1">
    <citation type="submission" date="2020-07" db="EMBL/GenBank/DDBJ databases">
        <title>Genome sequences of bacteria associated with the marine, planktonic diatom Thalassiosira profunda strain ECT2AJA-044.</title>
        <authorList>
            <person name="Gargas C.B."/>
            <person name="Roberts W.R."/>
            <person name="Alverson A.J."/>
        </authorList>
    </citation>
    <scope>NUCLEOTIDE SEQUENCE</scope>
    <source>
        <strain evidence="3">ECT2AJA-044</strain>
    </source>
</reference>
<feature type="domain" description="GST C-terminal" evidence="2">
    <location>
        <begin position="86"/>
        <end position="213"/>
    </location>
</feature>
<dbReference type="Gene3D" id="3.40.30.10">
    <property type="entry name" value="Glutaredoxin"/>
    <property type="match status" value="1"/>
</dbReference>
<dbReference type="SUPFAM" id="SSF52833">
    <property type="entry name" value="Thioredoxin-like"/>
    <property type="match status" value="1"/>
</dbReference>
<organism evidence="3 4">
    <name type="scientific">Cognatishimia activa</name>
    <dbReference type="NCBI Taxonomy" id="1715691"/>
    <lineage>
        <taxon>Bacteria</taxon>
        <taxon>Pseudomonadati</taxon>
        <taxon>Pseudomonadota</taxon>
        <taxon>Alphaproteobacteria</taxon>
        <taxon>Rhodobacterales</taxon>
        <taxon>Paracoccaceae</taxon>
        <taxon>Cognatishimia</taxon>
    </lineage>
</organism>
<proteinExistence type="predicted"/>
<dbReference type="KEGG" id="cact:HZ995_15610"/>
<dbReference type="SFLD" id="SFLDG01150">
    <property type="entry name" value="Main.1:_Beta-like"/>
    <property type="match status" value="1"/>
</dbReference>
<dbReference type="Proteomes" id="UP000665026">
    <property type="component" value="Chromosome"/>
</dbReference>
<dbReference type="PROSITE" id="PS50405">
    <property type="entry name" value="GST_CTER"/>
    <property type="match status" value="1"/>
</dbReference>
<dbReference type="SFLD" id="SFLDS00019">
    <property type="entry name" value="Glutathione_Transferase_(cytos"/>
    <property type="match status" value="1"/>
</dbReference>
<dbReference type="SUPFAM" id="SSF47616">
    <property type="entry name" value="GST C-terminal domain-like"/>
    <property type="match status" value="1"/>
</dbReference>
<dbReference type="RefSeq" id="WP_209356571.1">
    <property type="nucleotide sequence ID" value="NZ_CP060010.1"/>
</dbReference>
<evidence type="ECO:0000313" key="3">
    <source>
        <dbReference type="EMBL" id="QTN35869.1"/>
    </source>
</evidence>
<accession>A0A975EPQ5</accession>
<dbReference type="Pfam" id="PF02798">
    <property type="entry name" value="GST_N"/>
    <property type="match status" value="1"/>
</dbReference>
<dbReference type="EMBL" id="CP060010">
    <property type="protein sequence ID" value="QTN35869.1"/>
    <property type="molecule type" value="Genomic_DNA"/>
</dbReference>
<sequence>MITLHHIPYSRSMRIMWLLEEMGLDYDVETYAITDGSLRDPAYLAKSPGGRAPALEIDGQVIFESPAITEYLCETRPEHALGRLAGEAERIAFLQWLSYAETQASTIASLNLQMVFLRPPAKASPVVLKLEVARLKASVKVIEAALDGQDWLLPSGFSAADTMLGFNLFAVPFFVDLAPFPNVRAYIDRIEARPAYQSVLAKEGPQNFYAQDFYPVPEV</sequence>
<evidence type="ECO:0000259" key="2">
    <source>
        <dbReference type="PROSITE" id="PS50405"/>
    </source>
</evidence>
<name>A0A975EPQ5_9RHOB</name>